<dbReference type="EMBL" id="UYSU01003858">
    <property type="protein sequence ID" value="VDL87934.1"/>
    <property type="molecule type" value="Genomic_DNA"/>
</dbReference>
<dbReference type="InterPro" id="IPR036291">
    <property type="entry name" value="NAD(P)-bd_dom_sf"/>
</dbReference>
<reference evidence="3" key="1">
    <citation type="submission" date="2016-06" db="UniProtKB">
        <authorList>
            <consortium name="WormBaseParasite"/>
        </authorList>
    </citation>
    <scope>IDENTIFICATION</scope>
</reference>
<evidence type="ECO:0000313" key="1">
    <source>
        <dbReference type="EMBL" id="VDL87934.1"/>
    </source>
</evidence>
<dbReference type="Gene3D" id="3.40.50.720">
    <property type="entry name" value="NAD(P)-binding Rossmann-like Domain"/>
    <property type="match status" value="1"/>
</dbReference>
<keyword evidence="2" id="KW-1185">Reference proteome</keyword>
<name>A0A183SBF1_SCHSO</name>
<protein>
    <submittedName>
        <fullName evidence="1 3">Uncharacterized protein</fullName>
    </submittedName>
</protein>
<evidence type="ECO:0000313" key="2">
    <source>
        <dbReference type="Proteomes" id="UP000275846"/>
    </source>
</evidence>
<gene>
    <name evidence="1" type="ORF">SSLN_LOCUS1549</name>
</gene>
<evidence type="ECO:0000313" key="3">
    <source>
        <dbReference type="WBParaSite" id="SSLN_0000160701-mRNA-1"/>
    </source>
</evidence>
<dbReference type="Proteomes" id="UP000275846">
    <property type="component" value="Unassembled WGS sequence"/>
</dbReference>
<dbReference type="STRING" id="70667.A0A183SBF1"/>
<organism evidence="3">
    <name type="scientific">Schistocephalus solidus</name>
    <name type="common">Tapeworm</name>
    <dbReference type="NCBI Taxonomy" id="70667"/>
    <lineage>
        <taxon>Eukaryota</taxon>
        <taxon>Metazoa</taxon>
        <taxon>Spiralia</taxon>
        <taxon>Lophotrochozoa</taxon>
        <taxon>Platyhelminthes</taxon>
        <taxon>Cestoda</taxon>
        <taxon>Eucestoda</taxon>
        <taxon>Diphyllobothriidea</taxon>
        <taxon>Diphyllobothriidae</taxon>
        <taxon>Schistocephalus</taxon>
    </lineage>
</organism>
<dbReference type="SUPFAM" id="SSF51735">
    <property type="entry name" value="NAD(P)-binding Rossmann-fold domains"/>
    <property type="match status" value="1"/>
</dbReference>
<sequence length="142" mass="15440">MTLLFIRSAEHMSPLSHILLLALVAVLYRSTRVYLGGCVCSKEGRLDGAVALVYPADSDLGLLTARGLARRGATVIMACSLVEKCNKARRQLLEQFGRGPQNPPDSMLGESKLREDLLSTVGIITPRQVSDHILAVLSIRLN</sequence>
<dbReference type="WBParaSite" id="SSLN_0000160701-mRNA-1">
    <property type="protein sequence ID" value="SSLN_0000160701-mRNA-1"/>
    <property type="gene ID" value="SSLN_0000160701"/>
</dbReference>
<accession>A0A183SBF1</accession>
<reference evidence="1 2" key="2">
    <citation type="submission" date="2018-11" db="EMBL/GenBank/DDBJ databases">
        <authorList>
            <consortium name="Pathogen Informatics"/>
        </authorList>
    </citation>
    <scope>NUCLEOTIDE SEQUENCE [LARGE SCALE GENOMIC DNA]</scope>
    <source>
        <strain evidence="1 2">NST_G2</strain>
    </source>
</reference>
<proteinExistence type="predicted"/>
<dbReference type="AlphaFoldDB" id="A0A183SBF1"/>